<dbReference type="Gramene" id="TraesCS7D03G0013200.1">
    <property type="protein sequence ID" value="TraesCS7D03G0013200.1.CDS"/>
    <property type="gene ID" value="TraesCS7D03G0013200"/>
</dbReference>
<feature type="domain" description="AAA+ ATPase" evidence="8">
    <location>
        <begin position="192"/>
        <end position="321"/>
    </location>
</feature>
<dbReference type="Gene3D" id="1.10.8.430">
    <property type="entry name" value="Helical domain of apoptotic protease-activating factors"/>
    <property type="match status" value="1"/>
</dbReference>
<dbReference type="Gene3D" id="3.40.50.300">
    <property type="entry name" value="P-loop containing nucleotide triphosphate hydrolases"/>
    <property type="match status" value="1"/>
</dbReference>
<dbReference type="Pfam" id="PF00931">
    <property type="entry name" value="NB-ARC"/>
    <property type="match status" value="1"/>
</dbReference>
<evidence type="ECO:0000256" key="4">
    <source>
        <dbReference type="ARBA" id="ARBA00022741"/>
    </source>
</evidence>
<sequence length="905" mass="101924">MDTSILTVLNKIGEVAQFAVAEYQRLQDVDKQVDDLCSKLEFLMAMIQVAEEGNRIKRDELVRVWVNHLRSAVFQAEDIADEYFQEVYQSRPGFERKQARRCPCIPCFNLSEVPVRYDLAGQIKELLGRLDDIQNNKLLNMRPRMDGALDNNIQAIDKPTIGTMVVEGRVDAAVGFDGYIKSIINLLLEDKGSTVVVVTGESGIGKSTAARAVLGDRTVNRSFDICVWVCLPAKSRVDKYLDQIWKQSDEQTHHGCGRSEFKQVLAKMKFLVVLDGMDSMDELTGVLRELPGGAKGSRIVVTTQLPDEEIKQRRSGVTTVEVKSLEQADCVEFLDKVFSGRCRRVYKENQDKFVDKIYKISGGLPLAVVLLGGLLYFKDHETQWNEVFDLLESYARKRLIKRLLTVSYATMPTILKSCFLYFAAMPPNVPLDLKKLHRLWSAEGIAESESGGGFTENEVLARCLRVLVSRGLVERMEDGTKICIHQSVHGFAKEIAHETGFMESDSKFGIRGASTVRGLSIHNYVDRVIRIDKENCFPKLRTLLGDFAEDSITEVAHAKRGLRKSRLEFLRHSKFLRVVDLHGVKLGTLPDSIGDMIHLRYLGLRSCCLMDLPPSVAKLLNLETLDITDNQVQSIVDEFWKIKKLKHVLAEKLTLPLSAASMDLVTELETLQGVRLSSQWTQENCPIKNMAKIFSLAVVGATAACVRLLAKALEEKRALHHLKIAGDRIPLLRSSRYQPLQYLQLDGKILSDEGAAQSYHTRRPITASRIVLRSSCMSQELLGRFLSQPIVNELELLDNSFTDLKLLLQGDAFKYLKKLKLGNLKELEELVIGESAVPNLMTLEIFGCPKLKKIQGLKNLEQLKNLFFFDMPEIVAQLEAVDKELSGKIKHYIVKALTWTARPEG</sequence>
<dbReference type="InterPro" id="IPR003593">
    <property type="entry name" value="AAA+_ATPase"/>
</dbReference>
<dbReference type="Gene3D" id="1.20.5.4130">
    <property type="match status" value="1"/>
</dbReference>
<dbReference type="Gene3D" id="1.10.10.10">
    <property type="entry name" value="Winged helix-like DNA-binding domain superfamily/Winged helix DNA-binding domain"/>
    <property type="match status" value="1"/>
</dbReference>
<dbReference type="InterPro" id="IPR002182">
    <property type="entry name" value="NB-ARC"/>
</dbReference>
<dbReference type="InterPro" id="IPR036388">
    <property type="entry name" value="WH-like_DNA-bd_sf"/>
</dbReference>
<keyword evidence="3" id="KW-0677">Repeat</keyword>
<dbReference type="GO" id="GO:0005524">
    <property type="term" value="F:ATP binding"/>
    <property type="evidence" value="ECO:0007669"/>
    <property type="project" value="UniProtKB-KW"/>
</dbReference>
<dbReference type="AlphaFoldDB" id="A0A3B6TGB7"/>
<protein>
    <recommendedName>
        <fullName evidence="8">AAA+ ATPase domain-containing protein</fullName>
    </recommendedName>
</protein>
<keyword evidence="2" id="KW-0433">Leucine-rich repeat</keyword>
<dbReference type="SMR" id="A0A3B6TGB7"/>
<dbReference type="PANTHER" id="PTHR36766:SF70">
    <property type="entry name" value="DISEASE RESISTANCE PROTEIN RGA4"/>
    <property type="match status" value="1"/>
</dbReference>
<dbReference type="Pfam" id="PF23598">
    <property type="entry name" value="LRR_14"/>
    <property type="match status" value="1"/>
</dbReference>
<dbReference type="PANTHER" id="PTHR36766">
    <property type="entry name" value="PLANT BROAD-SPECTRUM MILDEW RESISTANCE PROTEIN RPW8"/>
    <property type="match status" value="1"/>
</dbReference>
<dbReference type="InterPro" id="IPR042197">
    <property type="entry name" value="Apaf_helical"/>
</dbReference>
<dbReference type="Gramene" id="TraesWEE_scaffold_029170_01G000300.1">
    <property type="protein sequence ID" value="TraesWEE_scaffold_029170_01G000300.1"/>
    <property type="gene ID" value="TraesWEE_scaffold_029170_01G000300"/>
</dbReference>
<dbReference type="InterPro" id="IPR041118">
    <property type="entry name" value="Rx_N"/>
</dbReference>
<evidence type="ECO:0000256" key="6">
    <source>
        <dbReference type="ARBA" id="ARBA00022840"/>
    </source>
</evidence>
<dbReference type="OrthoDB" id="1517790at2759"/>
<dbReference type="SUPFAM" id="SSF52540">
    <property type="entry name" value="P-loop containing nucleoside triphosphate hydrolases"/>
    <property type="match status" value="1"/>
</dbReference>
<dbReference type="SUPFAM" id="SSF52058">
    <property type="entry name" value="L domain-like"/>
    <property type="match status" value="1"/>
</dbReference>
<dbReference type="Pfam" id="PF18052">
    <property type="entry name" value="Rx_N"/>
    <property type="match status" value="1"/>
</dbReference>
<dbReference type="GO" id="GO:0006952">
    <property type="term" value="P:defense response"/>
    <property type="evidence" value="ECO:0007669"/>
    <property type="project" value="UniProtKB-KW"/>
</dbReference>
<dbReference type="InterPro" id="IPR027417">
    <property type="entry name" value="P-loop_NTPase"/>
</dbReference>
<reference evidence="9" key="2">
    <citation type="submission" date="2018-10" db="UniProtKB">
        <authorList>
            <consortium name="EnsemblPlants"/>
        </authorList>
    </citation>
    <scope>IDENTIFICATION</scope>
</reference>
<evidence type="ECO:0000256" key="7">
    <source>
        <dbReference type="ARBA" id="ARBA00023054"/>
    </source>
</evidence>
<dbReference type="PRINTS" id="PR00364">
    <property type="entry name" value="DISEASERSIST"/>
</dbReference>
<keyword evidence="7" id="KW-0175">Coiled coil</keyword>
<evidence type="ECO:0000256" key="2">
    <source>
        <dbReference type="ARBA" id="ARBA00022614"/>
    </source>
</evidence>
<evidence type="ECO:0000313" key="9">
    <source>
        <dbReference type="EnsemblPlants" id="TraesCS7D02G006000.1"/>
    </source>
</evidence>
<dbReference type="InterPro" id="IPR055414">
    <property type="entry name" value="LRR_R13L4/SHOC2-like"/>
</dbReference>
<evidence type="ECO:0000313" key="10">
    <source>
        <dbReference type="Proteomes" id="UP000019116"/>
    </source>
</evidence>
<accession>A0A3B6TGB7</accession>
<keyword evidence="10" id="KW-1185">Reference proteome</keyword>
<dbReference type="OMA" id="DEHIKCI"/>
<name>A0A3B6TGB7_WHEAT</name>
<reference evidence="9" key="1">
    <citation type="submission" date="2018-08" db="EMBL/GenBank/DDBJ databases">
        <authorList>
            <person name="Rossello M."/>
        </authorList>
    </citation>
    <scope>NUCLEOTIDE SEQUENCE [LARGE SCALE GENOMIC DNA]</scope>
    <source>
        <strain evidence="9">cv. Chinese Spring</strain>
    </source>
</reference>
<dbReference type="Gene3D" id="3.80.10.10">
    <property type="entry name" value="Ribonuclease Inhibitor"/>
    <property type="match status" value="1"/>
</dbReference>
<gene>
    <name evidence="9" type="primary">LOC123169211</name>
</gene>
<dbReference type="SMART" id="SM00382">
    <property type="entry name" value="AAA"/>
    <property type="match status" value="1"/>
</dbReference>
<comment type="similarity">
    <text evidence="1">Belongs to the disease resistance NB-LRR family.</text>
</comment>
<proteinExistence type="inferred from homology"/>
<evidence type="ECO:0000256" key="1">
    <source>
        <dbReference type="ARBA" id="ARBA00008894"/>
    </source>
</evidence>
<keyword evidence="6" id="KW-0067">ATP-binding</keyword>
<evidence type="ECO:0000259" key="8">
    <source>
        <dbReference type="SMART" id="SM00382"/>
    </source>
</evidence>
<evidence type="ECO:0000256" key="3">
    <source>
        <dbReference type="ARBA" id="ARBA00022737"/>
    </source>
</evidence>
<dbReference type="GO" id="GO:0043531">
    <property type="term" value="F:ADP binding"/>
    <property type="evidence" value="ECO:0007669"/>
    <property type="project" value="InterPro"/>
</dbReference>
<evidence type="ECO:0000256" key="5">
    <source>
        <dbReference type="ARBA" id="ARBA00022821"/>
    </source>
</evidence>
<dbReference type="EnsemblPlants" id="TraesCS7D02G006000.1">
    <property type="protein sequence ID" value="TraesCS7D02G006000.1"/>
    <property type="gene ID" value="TraesCS7D02G006000"/>
</dbReference>
<dbReference type="Gramene" id="TraesCS7D02G006000.1">
    <property type="protein sequence ID" value="TraesCS7D02G006000.1"/>
    <property type="gene ID" value="TraesCS7D02G006000"/>
</dbReference>
<dbReference type="GO" id="GO:0051707">
    <property type="term" value="P:response to other organism"/>
    <property type="evidence" value="ECO:0007669"/>
    <property type="project" value="UniProtKB-ARBA"/>
</dbReference>
<dbReference type="Proteomes" id="UP000019116">
    <property type="component" value="Chromosome 7D"/>
</dbReference>
<dbReference type="Gramene" id="TraesCAD_scaffold_022611_01G000300.1">
    <property type="protein sequence ID" value="TraesCAD_scaffold_022611_01G000300.1"/>
    <property type="gene ID" value="TraesCAD_scaffold_022611_01G000300"/>
</dbReference>
<keyword evidence="4" id="KW-0547">Nucleotide-binding</keyword>
<dbReference type="InterPro" id="IPR032675">
    <property type="entry name" value="LRR_dom_sf"/>
</dbReference>
<keyword evidence="5" id="KW-0611">Plant defense</keyword>
<organism evidence="9">
    <name type="scientific">Triticum aestivum</name>
    <name type="common">Wheat</name>
    <dbReference type="NCBI Taxonomy" id="4565"/>
    <lineage>
        <taxon>Eukaryota</taxon>
        <taxon>Viridiplantae</taxon>
        <taxon>Streptophyta</taxon>
        <taxon>Embryophyta</taxon>
        <taxon>Tracheophyta</taxon>
        <taxon>Spermatophyta</taxon>
        <taxon>Magnoliopsida</taxon>
        <taxon>Liliopsida</taxon>
        <taxon>Poales</taxon>
        <taxon>Poaceae</taxon>
        <taxon>BOP clade</taxon>
        <taxon>Pooideae</taxon>
        <taxon>Triticodae</taxon>
        <taxon>Triticeae</taxon>
        <taxon>Triticinae</taxon>
        <taxon>Triticum</taxon>
    </lineage>
</organism>